<dbReference type="SMART" id="SM00332">
    <property type="entry name" value="PP2Cc"/>
    <property type="match status" value="1"/>
</dbReference>
<reference evidence="3 4" key="1">
    <citation type="submission" date="2016-12" db="EMBL/GenBank/DDBJ databases">
        <title>Trade-off between light-utilization and light-protection in marine flavobacteria.</title>
        <authorList>
            <person name="Kumagai Y."/>
            <person name="Yoshizawa S."/>
            <person name="Kogure K."/>
            <person name="Iwasaki W."/>
        </authorList>
    </citation>
    <scope>NUCLEOTIDE SEQUENCE [LARGE SCALE GENOMIC DNA]</scope>
    <source>
        <strain evidence="3 4">ATCC 43844</strain>
    </source>
</reference>
<dbReference type="GO" id="GO:0004722">
    <property type="term" value="F:protein serine/threonine phosphatase activity"/>
    <property type="evidence" value="ECO:0007669"/>
    <property type="project" value="InterPro"/>
</dbReference>
<feature type="domain" description="PPM-type phosphatase" evidence="2">
    <location>
        <begin position="24"/>
        <end position="259"/>
    </location>
</feature>
<sequence>MFHEKHCYSKTAFNIFIKKQNNMNYRSYSHIGKKKVNEDYVINSENSFIVCDGVGGEVRGEIASKEIATFILKRLEKIDGNLSKEKVYEAIITAQKNLNTYIQEKEDLAGMATTLAAVFISDKGLYTSHIGDSRVYLVRPSNHTFWHTWDHSLVGNLVKNGEISREAGRKHPMNNQIFKAIKANFKDKVTEPEINYITDIRKDDIIFICSDGISEAFSDVELLEVLADSANGIDEKIAMIAKKCAEDSIDNNTAILCQIEKEDVPKTTLIPLEWKTIASLHENDSLDTVSLEDTTEEEEEEPKKKKWFRF</sequence>
<dbReference type="CDD" id="cd00143">
    <property type="entry name" value="PP2Cc"/>
    <property type="match status" value="1"/>
</dbReference>
<comment type="caution">
    <text evidence="3">The sequence shown here is derived from an EMBL/GenBank/DDBJ whole genome shotgun (WGS) entry which is preliminary data.</text>
</comment>
<dbReference type="InterPro" id="IPR015655">
    <property type="entry name" value="PP2C"/>
</dbReference>
<dbReference type="EMBL" id="MSCM01000001">
    <property type="protein sequence ID" value="PQJ81865.1"/>
    <property type="molecule type" value="Genomic_DNA"/>
</dbReference>
<dbReference type="SMART" id="SM00331">
    <property type="entry name" value="PP2C_SIG"/>
    <property type="match status" value="1"/>
</dbReference>
<evidence type="ECO:0000313" key="3">
    <source>
        <dbReference type="EMBL" id="PQJ81865.1"/>
    </source>
</evidence>
<dbReference type="InterPro" id="IPR036457">
    <property type="entry name" value="PPM-type-like_dom_sf"/>
</dbReference>
<dbReference type="PANTHER" id="PTHR13832:SF827">
    <property type="entry name" value="PROTEIN PHOSPHATASE 1L"/>
    <property type="match status" value="1"/>
</dbReference>
<accession>A0A2S7WW94</accession>
<evidence type="ECO:0000259" key="2">
    <source>
        <dbReference type="PROSITE" id="PS51746"/>
    </source>
</evidence>
<dbReference type="SUPFAM" id="SSF81606">
    <property type="entry name" value="PP2C-like"/>
    <property type="match status" value="1"/>
</dbReference>
<feature type="region of interest" description="Disordered" evidence="1">
    <location>
        <begin position="288"/>
        <end position="310"/>
    </location>
</feature>
<organism evidence="3 4">
    <name type="scientific">Polaribacter glomeratus</name>
    <dbReference type="NCBI Taxonomy" id="102"/>
    <lineage>
        <taxon>Bacteria</taxon>
        <taxon>Pseudomonadati</taxon>
        <taxon>Bacteroidota</taxon>
        <taxon>Flavobacteriia</taxon>
        <taxon>Flavobacteriales</taxon>
        <taxon>Flavobacteriaceae</taxon>
    </lineage>
</organism>
<dbReference type="InterPro" id="IPR001932">
    <property type="entry name" value="PPM-type_phosphatase-like_dom"/>
</dbReference>
<evidence type="ECO:0000313" key="4">
    <source>
        <dbReference type="Proteomes" id="UP000239068"/>
    </source>
</evidence>
<dbReference type="AlphaFoldDB" id="A0A2S7WW94"/>
<keyword evidence="4" id="KW-1185">Reference proteome</keyword>
<dbReference type="Proteomes" id="UP000239068">
    <property type="component" value="Unassembled WGS sequence"/>
</dbReference>
<proteinExistence type="predicted"/>
<dbReference type="Gene3D" id="3.60.40.10">
    <property type="entry name" value="PPM-type phosphatase domain"/>
    <property type="match status" value="1"/>
</dbReference>
<protein>
    <recommendedName>
        <fullName evidence="2">PPM-type phosphatase domain-containing protein</fullName>
    </recommendedName>
</protein>
<gene>
    <name evidence="3" type="ORF">BTO16_04450</name>
</gene>
<name>A0A2S7WW94_9FLAO</name>
<dbReference type="PANTHER" id="PTHR13832">
    <property type="entry name" value="PROTEIN PHOSPHATASE 2C"/>
    <property type="match status" value="1"/>
</dbReference>
<dbReference type="Pfam" id="PF13672">
    <property type="entry name" value="PP2C_2"/>
    <property type="match status" value="1"/>
</dbReference>
<evidence type="ECO:0000256" key="1">
    <source>
        <dbReference type="SAM" id="MobiDB-lite"/>
    </source>
</evidence>
<dbReference type="PROSITE" id="PS51746">
    <property type="entry name" value="PPM_2"/>
    <property type="match status" value="1"/>
</dbReference>